<dbReference type="InterPro" id="IPR047544">
    <property type="entry name" value="RING-HC_RBR_RNF216"/>
</dbReference>
<gene>
    <name evidence="2" type="ORF">S7711_01583</name>
</gene>
<accession>A0A084BC52</accession>
<dbReference type="CDD" id="cd16630">
    <property type="entry name" value="RING-HC_RBR_RNF216"/>
    <property type="match status" value="1"/>
</dbReference>
<dbReference type="HOGENOM" id="CLU_1422275_0_0_1"/>
<name>A0A084BC52_STACB</name>
<dbReference type="Proteomes" id="UP000028045">
    <property type="component" value="Unassembled WGS sequence"/>
</dbReference>
<dbReference type="Gene3D" id="3.30.40.10">
    <property type="entry name" value="Zinc/RING finger domain, C3HC4 (zinc finger)"/>
    <property type="match status" value="1"/>
</dbReference>
<dbReference type="OrthoDB" id="10009520at2759"/>
<dbReference type="InterPro" id="IPR013083">
    <property type="entry name" value="Znf_RING/FYVE/PHD"/>
</dbReference>
<dbReference type="EMBL" id="KL647400">
    <property type="protein sequence ID" value="KEY75131.1"/>
    <property type="molecule type" value="Genomic_DNA"/>
</dbReference>
<sequence length="191" mass="21786">MDMFPDIRSDDIDRIAPQCDWELQRIIERILEQGAGQSCTKLPDNPLKRKAAETDSEDEDPMPTTRPRKIVQPKKIDRAKAKKNTAECQCCFTETPLDEMVYCDGESLHLFCKRCARQAAETQIGLSKFQLDCMSMSGCDGKFTLAQRMGTAPCMTTSRLDMMMTSGRRRQLHGSSLKRRSPLLQTRFLKK</sequence>
<evidence type="ECO:0000256" key="1">
    <source>
        <dbReference type="SAM" id="MobiDB-lite"/>
    </source>
</evidence>
<evidence type="ECO:0000313" key="3">
    <source>
        <dbReference type="Proteomes" id="UP000028045"/>
    </source>
</evidence>
<reference evidence="2 3" key="1">
    <citation type="journal article" date="2014" name="BMC Genomics">
        <title>Comparative genome sequencing reveals chemotype-specific gene clusters in the toxigenic black mold Stachybotrys.</title>
        <authorList>
            <person name="Semeiks J."/>
            <person name="Borek D."/>
            <person name="Otwinowski Z."/>
            <person name="Grishin N.V."/>
        </authorList>
    </citation>
    <scope>NUCLEOTIDE SEQUENCE [LARGE SCALE GENOMIC DNA]</scope>
    <source>
        <strain evidence="3">CBS 109288 / IBT 7711</strain>
    </source>
</reference>
<dbReference type="AlphaFoldDB" id="A0A084BC52"/>
<evidence type="ECO:0000313" key="2">
    <source>
        <dbReference type="EMBL" id="KEY75131.1"/>
    </source>
</evidence>
<organism evidence="2 3">
    <name type="scientific">Stachybotrys chartarum (strain CBS 109288 / IBT 7711)</name>
    <name type="common">Toxic black mold</name>
    <name type="synonym">Stilbospora chartarum</name>
    <dbReference type="NCBI Taxonomy" id="1280523"/>
    <lineage>
        <taxon>Eukaryota</taxon>
        <taxon>Fungi</taxon>
        <taxon>Dikarya</taxon>
        <taxon>Ascomycota</taxon>
        <taxon>Pezizomycotina</taxon>
        <taxon>Sordariomycetes</taxon>
        <taxon>Hypocreomycetidae</taxon>
        <taxon>Hypocreales</taxon>
        <taxon>Stachybotryaceae</taxon>
        <taxon>Stachybotrys</taxon>
    </lineage>
</organism>
<feature type="region of interest" description="Disordered" evidence="1">
    <location>
        <begin position="37"/>
        <end position="67"/>
    </location>
</feature>
<protein>
    <submittedName>
        <fullName evidence="2">Uncharacterized protein</fullName>
    </submittedName>
</protein>
<keyword evidence="3" id="KW-1185">Reference proteome</keyword>
<proteinExistence type="predicted"/>